<dbReference type="GeneID" id="111448332"/>
<dbReference type="GO" id="GO:0006355">
    <property type="term" value="P:regulation of DNA-templated transcription"/>
    <property type="evidence" value="ECO:0007669"/>
    <property type="project" value="InterPro"/>
</dbReference>
<keyword evidence="3" id="KW-0804">Transcription</keyword>
<evidence type="ECO:0000256" key="2">
    <source>
        <dbReference type="ARBA" id="ARBA00023125"/>
    </source>
</evidence>
<dbReference type="AlphaFoldDB" id="A0A6J1FY15"/>
<feature type="domain" description="NAC" evidence="5">
    <location>
        <begin position="18"/>
        <end position="173"/>
    </location>
</feature>
<dbReference type="RefSeq" id="XP_022943620.1">
    <property type="nucleotide sequence ID" value="XM_023087852.1"/>
</dbReference>
<evidence type="ECO:0000256" key="3">
    <source>
        <dbReference type="ARBA" id="ARBA00023163"/>
    </source>
</evidence>
<reference evidence="7" key="1">
    <citation type="submission" date="2025-08" db="UniProtKB">
        <authorList>
            <consortium name="RefSeq"/>
        </authorList>
    </citation>
    <scope>IDENTIFICATION</scope>
    <source>
        <tissue evidence="7">Young leaves</tissue>
    </source>
</reference>
<accession>A0A6J1FY15</accession>
<keyword evidence="6" id="KW-1185">Reference proteome</keyword>
<gene>
    <name evidence="7" type="primary">LOC111448332</name>
</gene>
<evidence type="ECO:0000313" key="6">
    <source>
        <dbReference type="Proteomes" id="UP000504609"/>
    </source>
</evidence>
<dbReference type="Pfam" id="PF02365">
    <property type="entry name" value="NAM"/>
    <property type="match status" value="1"/>
</dbReference>
<dbReference type="PANTHER" id="PTHR31744">
    <property type="entry name" value="PROTEIN CUP-SHAPED COTYLEDON 2-RELATED"/>
    <property type="match status" value="1"/>
</dbReference>
<dbReference type="Proteomes" id="UP000504609">
    <property type="component" value="Unplaced"/>
</dbReference>
<evidence type="ECO:0000256" key="1">
    <source>
        <dbReference type="ARBA" id="ARBA00023015"/>
    </source>
</evidence>
<keyword evidence="4" id="KW-0539">Nucleus</keyword>
<organism evidence="6 7">
    <name type="scientific">Cucurbita moschata</name>
    <name type="common">Winter crookneck squash</name>
    <name type="synonym">Cucurbita pepo var. moschata</name>
    <dbReference type="NCBI Taxonomy" id="3662"/>
    <lineage>
        <taxon>Eukaryota</taxon>
        <taxon>Viridiplantae</taxon>
        <taxon>Streptophyta</taxon>
        <taxon>Embryophyta</taxon>
        <taxon>Tracheophyta</taxon>
        <taxon>Spermatophyta</taxon>
        <taxon>Magnoliopsida</taxon>
        <taxon>eudicotyledons</taxon>
        <taxon>Gunneridae</taxon>
        <taxon>Pentapetalae</taxon>
        <taxon>rosids</taxon>
        <taxon>fabids</taxon>
        <taxon>Cucurbitales</taxon>
        <taxon>Cucurbitaceae</taxon>
        <taxon>Cucurbiteae</taxon>
        <taxon>Cucurbita</taxon>
    </lineage>
</organism>
<name>A0A6J1FY15_CUCMO</name>
<sequence length="301" mass="34796">MATLPTPLDFDTDDYQFPLPGFRFHPTDEELVDYYLRRKVEKKSIALELIKQIDIYRHNPWDLPYGSGAAGEKECYVFVKRGRKYKNSVRPNRVTGAGFWKATGIDKPIYSQGGEPNRCIGLKKTLVFYKGSAGRGLKTEWMMHEFRLPPNTSSNSHDSDAAEIWTLCRIFKRNIVCRRYTPNWKEIPASNRERKSTKTVDHQAYDDGDGRETYISFSSNPFNGFEEKKPFLVCDERKQWEELTMMMMKKKNSEAAEVISVSPPLSVNQSPASSGFDEDDWDELRSIVDFAFDPFFNNPSF</sequence>
<dbReference type="KEGG" id="cmos:111448332"/>
<dbReference type="InterPro" id="IPR036093">
    <property type="entry name" value="NAC_dom_sf"/>
</dbReference>
<dbReference type="GO" id="GO:0003677">
    <property type="term" value="F:DNA binding"/>
    <property type="evidence" value="ECO:0007669"/>
    <property type="project" value="UniProtKB-KW"/>
</dbReference>
<keyword evidence="1" id="KW-0805">Transcription regulation</keyword>
<dbReference type="SUPFAM" id="SSF101941">
    <property type="entry name" value="NAC domain"/>
    <property type="match status" value="1"/>
</dbReference>
<proteinExistence type="predicted"/>
<keyword evidence="2" id="KW-0238">DNA-binding</keyword>
<evidence type="ECO:0000313" key="7">
    <source>
        <dbReference type="RefSeq" id="XP_022943620.1"/>
    </source>
</evidence>
<dbReference type="Gene3D" id="2.170.150.80">
    <property type="entry name" value="NAC domain"/>
    <property type="match status" value="1"/>
</dbReference>
<dbReference type="InterPro" id="IPR003441">
    <property type="entry name" value="NAC-dom"/>
</dbReference>
<dbReference type="PROSITE" id="PS51005">
    <property type="entry name" value="NAC"/>
    <property type="match status" value="1"/>
</dbReference>
<protein>
    <submittedName>
        <fullName evidence="7">Transcription factor JUNGBRUNNEN 1-like</fullName>
    </submittedName>
</protein>
<evidence type="ECO:0000256" key="4">
    <source>
        <dbReference type="ARBA" id="ARBA00023242"/>
    </source>
</evidence>
<evidence type="ECO:0000259" key="5">
    <source>
        <dbReference type="PROSITE" id="PS51005"/>
    </source>
</evidence>
<dbReference type="PANTHER" id="PTHR31744:SF111">
    <property type="entry name" value="NAC DOMAIN-CONTAINING PROTEIN"/>
    <property type="match status" value="1"/>
</dbReference>